<dbReference type="OrthoDB" id="9781757at2"/>
<proteinExistence type="predicted"/>
<feature type="domain" description="SnoaL-like" evidence="1">
    <location>
        <begin position="8"/>
        <end position="111"/>
    </location>
</feature>
<reference evidence="2 3" key="1">
    <citation type="submission" date="2019-03" db="EMBL/GenBank/DDBJ databases">
        <title>Genomic Encyclopedia of Type Strains, Phase IV (KMG-IV): sequencing the most valuable type-strain genomes for metagenomic binning, comparative biology and taxonomic classification.</title>
        <authorList>
            <person name="Goeker M."/>
        </authorList>
    </citation>
    <scope>NUCLEOTIDE SEQUENCE [LARGE SCALE GENOMIC DNA]</scope>
    <source>
        <strain evidence="2 3">DSM 23344</strain>
    </source>
</reference>
<dbReference type="RefSeq" id="WP_117314902.1">
    <property type="nucleotide sequence ID" value="NZ_QQSW01000002.1"/>
</dbReference>
<accession>A0A4R2KZ42</accession>
<gene>
    <name evidence="2" type="ORF">EV688_104100</name>
</gene>
<evidence type="ECO:0000313" key="3">
    <source>
        <dbReference type="Proteomes" id="UP000294980"/>
    </source>
</evidence>
<protein>
    <submittedName>
        <fullName evidence="2">Limonene-1,2-epoxide hydrolase</fullName>
    </submittedName>
</protein>
<dbReference type="EMBL" id="SLWX01000004">
    <property type="protein sequence ID" value="TCO76646.1"/>
    <property type="molecule type" value="Genomic_DNA"/>
</dbReference>
<dbReference type="Pfam" id="PF12680">
    <property type="entry name" value="SnoaL_2"/>
    <property type="match status" value="1"/>
</dbReference>
<keyword evidence="2" id="KW-0378">Hydrolase</keyword>
<keyword evidence="3" id="KW-1185">Reference proteome</keyword>
<organism evidence="2 3">
    <name type="scientific">Chromatocurvus halotolerans</name>
    <dbReference type="NCBI Taxonomy" id="1132028"/>
    <lineage>
        <taxon>Bacteria</taxon>
        <taxon>Pseudomonadati</taxon>
        <taxon>Pseudomonadota</taxon>
        <taxon>Gammaproteobacteria</taxon>
        <taxon>Cellvibrionales</taxon>
        <taxon>Halieaceae</taxon>
        <taxon>Chromatocurvus</taxon>
    </lineage>
</organism>
<name>A0A4R2KZ42_9GAMM</name>
<dbReference type="Gene3D" id="3.10.450.50">
    <property type="match status" value="1"/>
</dbReference>
<dbReference type="SUPFAM" id="SSF54427">
    <property type="entry name" value="NTF2-like"/>
    <property type="match status" value="1"/>
</dbReference>
<dbReference type="InterPro" id="IPR037401">
    <property type="entry name" value="SnoaL-like"/>
</dbReference>
<evidence type="ECO:0000259" key="1">
    <source>
        <dbReference type="Pfam" id="PF12680"/>
    </source>
</evidence>
<dbReference type="GO" id="GO:0016787">
    <property type="term" value="F:hydrolase activity"/>
    <property type="evidence" value="ECO:0007669"/>
    <property type="project" value="UniProtKB-KW"/>
</dbReference>
<dbReference type="InterPro" id="IPR032710">
    <property type="entry name" value="NTF2-like_dom_sf"/>
</dbReference>
<dbReference type="AlphaFoldDB" id="A0A4R2KZ42"/>
<sequence length="133" mass="15781">MGTKLDAVRHLIACWERRDIDAVLACLSDDIEYHWDMGARPIRSKETMRKFLNNYSGNYEQKRWDILNHAENGELLLIEGHEELWDHEHQRTIQQPFMQAYEFRDGLISRWRDYYDSKNMAPPEQASVAPGND</sequence>
<comment type="caution">
    <text evidence="2">The sequence shown here is derived from an EMBL/GenBank/DDBJ whole genome shotgun (WGS) entry which is preliminary data.</text>
</comment>
<dbReference type="Proteomes" id="UP000294980">
    <property type="component" value="Unassembled WGS sequence"/>
</dbReference>
<evidence type="ECO:0000313" key="2">
    <source>
        <dbReference type="EMBL" id="TCO76646.1"/>
    </source>
</evidence>